<evidence type="ECO:0000313" key="2">
    <source>
        <dbReference type="Proteomes" id="UP000618795"/>
    </source>
</evidence>
<dbReference type="AlphaFoldDB" id="A0A918IEX1"/>
<reference evidence="1" key="2">
    <citation type="submission" date="2020-09" db="EMBL/GenBank/DDBJ databases">
        <authorList>
            <person name="Sun Q."/>
            <person name="Ohkuma M."/>
        </authorList>
    </citation>
    <scope>NUCLEOTIDE SEQUENCE</scope>
    <source>
        <strain evidence="1">JCM 4369</strain>
    </source>
</reference>
<name>A0A918IEX1_9ACTN</name>
<reference evidence="1" key="1">
    <citation type="journal article" date="2014" name="Int. J. Syst. Evol. Microbiol.">
        <title>Complete genome sequence of Corynebacterium casei LMG S-19264T (=DSM 44701T), isolated from a smear-ripened cheese.</title>
        <authorList>
            <consortium name="US DOE Joint Genome Institute (JGI-PGF)"/>
            <person name="Walter F."/>
            <person name="Albersmeier A."/>
            <person name="Kalinowski J."/>
            <person name="Ruckert C."/>
        </authorList>
    </citation>
    <scope>NUCLEOTIDE SEQUENCE</scope>
    <source>
        <strain evidence="1">JCM 4369</strain>
    </source>
</reference>
<dbReference type="Proteomes" id="UP000618795">
    <property type="component" value="Unassembled WGS sequence"/>
</dbReference>
<comment type="caution">
    <text evidence="1">The sequence shown here is derived from an EMBL/GenBank/DDBJ whole genome shotgun (WGS) entry which is preliminary data.</text>
</comment>
<keyword evidence="2" id="KW-1185">Reference proteome</keyword>
<evidence type="ECO:0000313" key="1">
    <source>
        <dbReference type="EMBL" id="GGV08948.1"/>
    </source>
</evidence>
<dbReference type="EMBL" id="BMTD01000013">
    <property type="protein sequence ID" value="GGV08948.1"/>
    <property type="molecule type" value="Genomic_DNA"/>
</dbReference>
<accession>A0A918IEX1</accession>
<sequence>MAQRATNRLGKRAPQSRDTVLVMPAQLLCPCCEQDWVRLYRFKADGTSFRLCAECDSLWWPDEAVAVARAHFLDDVVAARLGLEGNPWNDRVWTDVIEPTPGLRR</sequence>
<proteinExistence type="predicted"/>
<organism evidence="1 2">
    <name type="scientific">Streptomyces filipinensis</name>
    <dbReference type="NCBI Taxonomy" id="66887"/>
    <lineage>
        <taxon>Bacteria</taxon>
        <taxon>Bacillati</taxon>
        <taxon>Actinomycetota</taxon>
        <taxon>Actinomycetes</taxon>
        <taxon>Kitasatosporales</taxon>
        <taxon>Streptomycetaceae</taxon>
        <taxon>Streptomyces</taxon>
    </lineage>
</organism>
<gene>
    <name evidence="1" type="ORF">GCM10010260_53680</name>
</gene>
<protein>
    <submittedName>
        <fullName evidence="1">Uncharacterized protein</fullName>
    </submittedName>
</protein>